<evidence type="ECO:0000313" key="3">
    <source>
        <dbReference type="Proteomes" id="UP001595909"/>
    </source>
</evidence>
<protein>
    <submittedName>
        <fullName evidence="2">STAS domain-containing protein</fullName>
    </submittedName>
</protein>
<gene>
    <name evidence="2" type="ORF">ACFPEL_29105</name>
</gene>
<accession>A0ABV9RT81</accession>
<dbReference type="Gene3D" id="3.30.750.24">
    <property type="entry name" value="STAS domain"/>
    <property type="match status" value="1"/>
</dbReference>
<name>A0ABV9RT81_9PSEU</name>
<feature type="domain" description="STAS" evidence="1">
    <location>
        <begin position="70"/>
        <end position="138"/>
    </location>
</feature>
<dbReference type="RefSeq" id="WP_274191987.1">
    <property type="nucleotide sequence ID" value="NZ_BAABHN010000064.1"/>
</dbReference>
<keyword evidence="3" id="KW-1185">Reference proteome</keyword>
<dbReference type="PROSITE" id="PS50801">
    <property type="entry name" value="STAS"/>
    <property type="match status" value="1"/>
</dbReference>
<reference evidence="3" key="1">
    <citation type="journal article" date="2019" name="Int. J. Syst. Evol. Microbiol.">
        <title>The Global Catalogue of Microorganisms (GCM) 10K type strain sequencing project: providing services to taxonomists for standard genome sequencing and annotation.</title>
        <authorList>
            <consortium name="The Broad Institute Genomics Platform"/>
            <consortium name="The Broad Institute Genome Sequencing Center for Infectious Disease"/>
            <person name="Wu L."/>
            <person name="Ma J."/>
        </authorList>
    </citation>
    <scope>NUCLEOTIDE SEQUENCE [LARGE SCALE GENOMIC DNA]</scope>
    <source>
        <strain evidence="3">CCUG 50347</strain>
    </source>
</reference>
<dbReference type="Pfam" id="PF13466">
    <property type="entry name" value="STAS_2"/>
    <property type="match status" value="1"/>
</dbReference>
<evidence type="ECO:0000259" key="1">
    <source>
        <dbReference type="PROSITE" id="PS50801"/>
    </source>
</evidence>
<dbReference type="InterPro" id="IPR002645">
    <property type="entry name" value="STAS_dom"/>
</dbReference>
<evidence type="ECO:0000313" key="2">
    <source>
        <dbReference type="EMBL" id="MFC4836496.1"/>
    </source>
</evidence>
<proteinExistence type="predicted"/>
<dbReference type="InterPro" id="IPR058548">
    <property type="entry name" value="MlaB-like_STAS"/>
</dbReference>
<sequence length="197" mass="21020">MSTRRTSTPTAADSGIFSAVVARPRPAREAELAELERTLRAAIVSTLAEAASPITIASAQRGDQYSAMVLGGPVEASAMGAVCAHLRGQLDAGARHLVIDLSRVGRWDDRLLALLRRVEARMAARGGVLEVTGLTPRVLHGMDDDPLDRVFALHRAAFERAHPPELSWADVRCPGGLDEVAEPHTAARHRAIIDTGA</sequence>
<organism evidence="2 3">
    <name type="scientific">Actinomycetospora chibensis</name>
    <dbReference type="NCBI Taxonomy" id="663606"/>
    <lineage>
        <taxon>Bacteria</taxon>
        <taxon>Bacillati</taxon>
        <taxon>Actinomycetota</taxon>
        <taxon>Actinomycetes</taxon>
        <taxon>Pseudonocardiales</taxon>
        <taxon>Pseudonocardiaceae</taxon>
        <taxon>Actinomycetospora</taxon>
    </lineage>
</organism>
<dbReference type="SUPFAM" id="SSF52091">
    <property type="entry name" value="SpoIIaa-like"/>
    <property type="match status" value="1"/>
</dbReference>
<comment type="caution">
    <text evidence="2">The sequence shown here is derived from an EMBL/GenBank/DDBJ whole genome shotgun (WGS) entry which is preliminary data.</text>
</comment>
<dbReference type="InterPro" id="IPR036513">
    <property type="entry name" value="STAS_dom_sf"/>
</dbReference>
<dbReference type="EMBL" id="JBHSIM010000064">
    <property type="protein sequence ID" value="MFC4836496.1"/>
    <property type="molecule type" value="Genomic_DNA"/>
</dbReference>
<dbReference type="Proteomes" id="UP001595909">
    <property type="component" value="Unassembled WGS sequence"/>
</dbReference>